<organism evidence="6 7">
    <name type="scientific">Candidatus Beckwithbacteria bacterium CG23_combo_of_CG06-09_8_20_14_all_47_9</name>
    <dbReference type="NCBI Taxonomy" id="1974498"/>
    <lineage>
        <taxon>Bacteria</taxon>
        <taxon>Candidatus Beckwithiibacteriota</taxon>
    </lineage>
</organism>
<dbReference type="EMBL" id="PCSQ01000097">
    <property type="protein sequence ID" value="PIP52036.1"/>
    <property type="molecule type" value="Genomic_DNA"/>
</dbReference>
<comment type="similarity">
    <text evidence="5">Belongs to the class-III pyridoxal-phosphate-dependent aminotransferase family.</text>
</comment>
<dbReference type="InterPro" id="IPR049704">
    <property type="entry name" value="Aminotrans_3_PPA_site"/>
</dbReference>
<name>A0A2H0B2Z9_9BACT</name>
<dbReference type="InterPro" id="IPR050103">
    <property type="entry name" value="Class-III_PLP-dep_AT"/>
</dbReference>
<reference evidence="6 7" key="1">
    <citation type="submission" date="2017-09" db="EMBL/GenBank/DDBJ databases">
        <title>Depth-based differentiation of microbial function through sediment-hosted aquifers and enrichment of novel symbionts in the deep terrestrial subsurface.</title>
        <authorList>
            <person name="Probst A.J."/>
            <person name="Ladd B."/>
            <person name="Jarett J.K."/>
            <person name="Geller-Mcgrath D.E."/>
            <person name="Sieber C.M."/>
            <person name="Emerson J.B."/>
            <person name="Anantharaman K."/>
            <person name="Thomas B.C."/>
            <person name="Malmstrom R."/>
            <person name="Stieglmeier M."/>
            <person name="Klingl A."/>
            <person name="Woyke T."/>
            <person name="Ryan C.M."/>
            <person name="Banfield J.F."/>
        </authorList>
    </citation>
    <scope>NUCLEOTIDE SEQUENCE [LARGE SCALE GENOMIC DNA]</scope>
    <source>
        <strain evidence="6">CG23_combo_of_CG06-09_8_20_14_all_47_9</strain>
    </source>
</reference>
<dbReference type="SUPFAM" id="SSF53383">
    <property type="entry name" value="PLP-dependent transferases"/>
    <property type="match status" value="1"/>
</dbReference>
<dbReference type="PANTHER" id="PTHR11986:SF79">
    <property type="entry name" value="ACETYLORNITHINE AMINOTRANSFERASE, MITOCHONDRIAL"/>
    <property type="match status" value="1"/>
</dbReference>
<evidence type="ECO:0000313" key="6">
    <source>
        <dbReference type="EMBL" id="PIP52036.1"/>
    </source>
</evidence>
<accession>A0A2H0B2Z9</accession>
<evidence type="ECO:0000256" key="3">
    <source>
        <dbReference type="ARBA" id="ARBA00022679"/>
    </source>
</evidence>
<gene>
    <name evidence="6" type="ORF">COX09_03820</name>
</gene>
<evidence type="ECO:0000256" key="2">
    <source>
        <dbReference type="ARBA" id="ARBA00022576"/>
    </source>
</evidence>
<sequence length="397" mass="43860">MIKNHLVYNPVLEWKFKLAKAQGSLLWDDKGKRVIDFSSGWNTANLGWNLPEINQAIIDQAKKNTYAPSWVSTDIQEQYAKNLMAEFPKELDAVCRVTSGTEANEQAIKIARAVTGRKKVIGFNDTYHGSTFGSLSIGYRPEYISHLSPLVAEFIKLDFPASQKELDLFLEKLELVLAKKDVAAIITEAGIVTGWGSMKIAPKGYLGAVRDLTDKHGTMLILDEVGTGFSRLGKLFGHQIEKVIPDIVTLAKAMTNGVAAMGACLVNGEKIKGLIGQAKVLSSLAWMPLACSAAIKVLEIHKRNRLWETAEANGQWLQQELKTKIHSSLIKEIRGIGMEIGLEFNDTQLTKTVVEKSFIKGLYLRQSDDTIIQIMPPLNTPKEILKEGLDILTSAVV</sequence>
<dbReference type="InterPro" id="IPR015421">
    <property type="entry name" value="PyrdxlP-dep_Trfase_major"/>
</dbReference>
<evidence type="ECO:0000256" key="4">
    <source>
        <dbReference type="ARBA" id="ARBA00022898"/>
    </source>
</evidence>
<evidence type="ECO:0000256" key="5">
    <source>
        <dbReference type="RuleBase" id="RU003560"/>
    </source>
</evidence>
<evidence type="ECO:0000313" key="7">
    <source>
        <dbReference type="Proteomes" id="UP000231081"/>
    </source>
</evidence>
<protein>
    <recommendedName>
        <fullName evidence="8">Aspartate aminotransferase family protein</fullName>
    </recommendedName>
</protein>
<dbReference type="AlphaFoldDB" id="A0A2H0B2Z9"/>
<comment type="cofactor">
    <cofactor evidence="1">
        <name>pyridoxal 5'-phosphate</name>
        <dbReference type="ChEBI" id="CHEBI:597326"/>
    </cofactor>
</comment>
<dbReference type="GO" id="GO:0042802">
    <property type="term" value="F:identical protein binding"/>
    <property type="evidence" value="ECO:0007669"/>
    <property type="project" value="TreeGrafter"/>
</dbReference>
<dbReference type="CDD" id="cd00610">
    <property type="entry name" value="OAT_like"/>
    <property type="match status" value="1"/>
</dbReference>
<dbReference type="Proteomes" id="UP000231081">
    <property type="component" value="Unassembled WGS sequence"/>
</dbReference>
<keyword evidence="4 5" id="KW-0663">Pyridoxal phosphate</keyword>
<dbReference type="PROSITE" id="PS00600">
    <property type="entry name" value="AA_TRANSFER_CLASS_3"/>
    <property type="match status" value="1"/>
</dbReference>
<dbReference type="PIRSF" id="PIRSF000521">
    <property type="entry name" value="Transaminase_4ab_Lys_Orn"/>
    <property type="match status" value="1"/>
</dbReference>
<dbReference type="InterPro" id="IPR015424">
    <property type="entry name" value="PyrdxlP-dep_Trfase"/>
</dbReference>
<dbReference type="Pfam" id="PF00202">
    <property type="entry name" value="Aminotran_3"/>
    <property type="match status" value="1"/>
</dbReference>
<evidence type="ECO:0000256" key="1">
    <source>
        <dbReference type="ARBA" id="ARBA00001933"/>
    </source>
</evidence>
<keyword evidence="2" id="KW-0032">Aminotransferase</keyword>
<evidence type="ECO:0008006" key="8">
    <source>
        <dbReference type="Google" id="ProtNLM"/>
    </source>
</evidence>
<dbReference type="GO" id="GO:0008483">
    <property type="term" value="F:transaminase activity"/>
    <property type="evidence" value="ECO:0007669"/>
    <property type="project" value="UniProtKB-KW"/>
</dbReference>
<dbReference type="GO" id="GO:0030170">
    <property type="term" value="F:pyridoxal phosphate binding"/>
    <property type="evidence" value="ECO:0007669"/>
    <property type="project" value="InterPro"/>
</dbReference>
<dbReference type="InterPro" id="IPR005814">
    <property type="entry name" value="Aminotrans_3"/>
</dbReference>
<keyword evidence="3" id="KW-0808">Transferase</keyword>
<dbReference type="Gene3D" id="3.90.1150.10">
    <property type="entry name" value="Aspartate Aminotransferase, domain 1"/>
    <property type="match status" value="1"/>
</dbReference>
<proteinExistence type="inferred from homology"/>
<dbReference type="PANTHER" id="PTHR11986">
    <property type="entry name" value="AMINOTRANSFERASE CLASS III"/>
    <property type="match status" value="1"/>
</dbReference>
<comment type="caution">
    <text evidence="6">The sequence shown here is derived from an EMBL/GenBank/DDBJ whole genome shotgun (WGS) entry which is preliminary data.</text>
</comment>
<dbReference type="Gene3D" id="3.40.640.10">
    <property type="entry name" value="Type I PLP-dependent aspartate aminotransferase-like (Major domain)"/>
    <property type="match status" value="1"/>
</dbReference>
<dbReference type="InterPro" id="IPR015422">
    <property type="entry name" value="PyrdxlP-dep_Trfase_small"/>
</dbReference>